<proteinExistence type="predicted"/>
<keyword evidence="2" id="KW-1185">Reference proteome</keyword>
<sequence>MVLGGQTLQNLLGRSTIVQTPKYLNASCLDNCRSDDRWRNSNILCHNSQYFKATNDMFLPSFLPPFVQSQNDVEKHFISRAGNHRLVRRARLPRSLLCTNERCGKIHHIQRYALFHERHEQMRLVVAISAGRLLRGSGLHAERRTSQNEIWEDYVFVVVFFSKD</sequence>
<evidence type="ECO:0000313" key="1">
    <source>
        <dbReference type="EMBL" id="KAF1914773.1"/>
    </source>
</evidence>
<accession>A0A6A5QGY7</accession>
<name>A0A6A5QGY7_AMPQU</name>
<dbReference type="AlphaFoldDB" id="A0A6A5QGY7"/>
<dbReference type="Proteomes" id="UP000800096">
    <property type="component" value="Unassembled WGS sequence"/>
</dbReference>
<evidence type="ECO:0000313" key="2">
    <source>
        <dbReference type="Proteomes" id="UP000800096"/>
    </source>
</evidence>
<gene>
    <name evidence="1" type="ORF">BDU57DRAFT_304255</name>
</gene>
<reference evidence="1" key="1">
    <citation type="journal article" date="2020" name="Stud. Mycol.">
        <title>101 Dothideomycetes genomes: a test case for predicting lifestyles and emergence of pathogens.</title>
        <authorList>
            <person name="Haridas S."/>
            <person name="Albert R."/>
            <person name="Binder M."/>
            <person name="Bloem J."/>
            <person name="Labutti K."/>
            <person name="Salamov A."/>
            <person name="Andreopoulos B."/>
            <person name="Baker S."/>
            <person name="Barry K."/>
            <person name="Bills G."/>
            <person name="Bluhm B."/>
            <person name="Cannon C."/>
            <person name="Castanera R."/>
            <person name="Culley D."/>
            <person name="Daum C."/>
            <person name="Ezra D."/>
            <person name="Gonzalez J."/>
            <person name="Henrissat B."/>
            <person name="Kuo A."/>
            <person name="Liang C."/>
            <person name="Lipzen A."/>
            <person name="Lutzoni F."/>
            <person name="Magnuson J."/>
            <person name="Mondo S."/>
            <person name="Nolan M."/>
            <person name="Ohm R."/>
            <person name="Pangilinan J."/>
            <person name="Park H.-J."/>
            <person name="Ramirez L."/>
            <person name="Alfaro M."/>
            <person name="Sun H."/>
            <person name="Tritt A."/>
            <person name="Yoshinaga Y."/>
            <person name="Zwiers L.-H."/>
            <person name="Turgeon B."/>
            <person name="Goodwin S."/>
            <person name="Spatafora J."/>
            <person name="Crous P."/>
            <person name="Grigoriev I."/>
        </authorList>
    </citation>
    <scope>NUCLEOTIDE SEQUENCE</scope>
    <source>
        <strain evidence="1">HMLAC05119</strain>
    </source>
</reference>
<protein>
    <submittedName>
        <fullName evidence="1">Uncharacterized protein</fullName>
    </submittedName>
</protein>
<organism evidence="1 2">
    <name type="scientific">Ampelomyces quisqualis</name>
    <name type="common">Powdery mildew agent</name>
    <dbReference type="NCBI Taxonomy" id="50730"/>
    <lineage>
        <taxon>Eukaryota</taxon>
        <taxon>Fungi</taxon>
        <taxon>Dikarya</taxon>
        <taxon>Ascomycota</taxon>
        <taxon>Pezizomycotina</taxon>
        <taxon>Dothideomycetes</taxon>
        <taxon>Pleosporomycetidae</taxon>
        <taxon>Pleosporales</taxon>
        <taxon>Pleosporineae</taxon>
        <taxon>Phaeosphaeriaceae</taxon>
        <taxon>Ampelomyces</taxon>
    </lineage>
</organism>
<dbReference type="EMBL" id="ML979137">
    <property type="protein sequence ID" value="KAF1914773.1"/>
    <property type="molecule type" value="Genomic_DNA"/>
</dbReference>